<evidence type="ECO:0000259" key="15">
    <source>
        <dbReference type="PROSITE" id="PS50929"/>
    </source>
</evidence>
<dbReference type="InterPro" id="IPR036640">
    <property type="entry name" value="ABC1_TM_sf"/>
</dbReference>
<keyword evidence="7" id="KW-0067">ATP-binding</keyword>
<dbReference type="AlphaFoldDB" id="A0A1P8KE04"/>
<evidence type="ECO:0000313" key="17">
    <source>
        <dbReference type="Proteomes" id="UP000186110"/>
    </source>
</evidence>
<dbReference type="Gene3D" id="1.20.1560.10">
    <property type="entry name" value="ABC transporter type 1, transmembrane domain"/>
    <property type="match status" value="1"/>
</dbReference>
<keyword evidence="4 13" id="KW-0812">Transmembrane</keyword>
<evidence type="ECO:0000256" key="13">
    <source>
        <dbReference type="SAM" id="Phobius"/>
    </source>
</evidence>
<keyword evidence="5" id="KW-0354">Hemolysis</keyword>
<dbReference type="GO" id="GO:0005886">
    <property type="term" value="C:plasma membrane"/>
    <property type="evidence" value="ECO:0007669"/>
    <property type="project" value="UniProtKB-SubCell"/>
</dbReference>
<protein>
    <recommendedName>
        <fullName evidence="12">Cyclolysin secretion/processing ATP-binding protein CyaB</fullName>
    </recommendedName>
</protein>
<evidence type="ECO:0000256" key="1">
    <source>
        <dbReference type="ARBA" id="ARBA00004651"/>
    </source>
</evidence>
<dbReference type="PANTHER" id="PTHR24221">
    <property type="entry name" value="ATP-BINDING CASSETTE SUB-FAMILY B"/>
    <property type="match status" value="1"/>
</dbReference>
<dbReference type="PROSITE" id="PS50929">
    <property type="entry name" value="ABC_TM1F"/>
    <property type="match status" value="1"/>
</dbReference>
<comment type="similarity">
    <text evidence="11">Belongs to the ABC transporter superfamily. Cyclolysin exporter (TC 3.A.1.109.2) family.</text>
</comment>
<evidence type="ECO:0000256" key="5">
    <source>
        <dbReference type="ARBA" id="ARBA00022735"/>
    </source>
</evidence>
<evidence type="ECO:0000256" key="2">
    <source>
        <dbReference type="ARBA" id="ARBA00022448"/>
    </source>
</evidence>
<dbReference type="PANTHER" id="PTHR24221:SF654">
    <property type="entry name" value="ATP-BINDING CASSETTE SUB-FAMILY B MEMBER 6"/>
    <property type="match status" value="1"/>
</dbReference>
<dbReference type="FunFam" id="3.40.50.300:FF:000299">
    <property type="entry name" value="ABC transporter ATP-binding protein/permease"/>
    <property type="match status" value="1"/>
</dbReference>
<gene>
    <name evidence="16" type="ORF">RS694_17790</name>
</gene>
<evidence type="ECO:0000256" key="11">
    <source>
        <dbReference type="ARBA" id="ARBA00061173"/>
    </source>
</evidence>
<sequence>MTTSKKLWQLLSAQQRRSAGVLLGFMLVGMVLETLSVGLIIPAMAMMTQSDLAAKYPFVAPMLRTFGNPTQEQLLVSGLLVLVGIYAVKALFLGFLAWRQSRFAHDLQASLAFRLFAGYLRQPYSFHLQRNSAQLIRNIISSVNGITNVVQQGLILISEALVLVGFSALLLWVEPGGALVVVVALGASAWAFHRFTRKHIERWGKASQLHEGLRIQHLQQGLGGAKDVKLLGREHDFLEQFKVHNRSSTRVAEHRSTLQAFPRLFLELLAVTGLAALVIIMLSQGKQVDALLPTLGLFAAAAFRLMPSINRVMAAVQSVRFSHPVIDTVFSEMKLVDTPPATATGKVLPLKKELRLEDIRFRYPTAECESLHLNALSIPCGASVGFIGGSGAGKSTLIDVLLGLLTPDHGTVRVDGVDIQQDLRGWQNQIGYVPQTIYLTDDTLRRNIAFGLPNEQIDEKAVLQAIQSAQLDEFVDELSQGLDTMVGERGIRLSGGQRQRIGIARALYHSPSVLVLDEATSALDGDTEQAVMEAIDSLSGKLTILIVAHRVPTLKNCTQIVELKSGKIAKIGAYRDIVGAAA</sequence>
<dbReference type="InterPro" id="IPR003593">
    <property type="entry name" value="AAA+_ATPase"/>
</dbReference>
<dbReference type="eggNOG" id="COG1132">
    <property type="taxonomic scope" value="Bacteria"/>
</dbReference>
<keyword evidence="2" id="KW-0813">Transport</keyword>
<keyword evidence="17" id="KW-1185">Reference proteome</keyword>
<comment type="function">
    <text evidence="10">Involved in the export of calmodulin-sensitive adenylate cyclase-hemolysin (cyclolysin).</text>
</comment>
<accession>A0A1P8KE04</accession>
<feature type="transmembrane region" description="Helical" evidence="13">
    <location>
        <begin position="74"/>
        <end position="98"/>
    </location>
</feature>
<dbReference type="GO" id="GO:0034040">
    <property type="term" value="F:ATPase-coupled lipid transmembrane transporter activity"/>
    <property type="evidence" value="ECO:0007669"/>
    <property type="project" value="TreeGrafter"/>
</dbReference>
<dbReference type="GO" id="GO:0031640">
    <property type="term" value="P:killing of cells of another organism"/>
    <property type="evidence" value="ECO:0007669"/>
    <property type="project" value="UniProtKB-KW"/>
</dbReference>
<dbReference type="Pfam" id="PF00005">
    <property type="entry name" value="ABC_tran"/>
    <property type="match status" value="1"/>
</dbReference>
<evidence type="ECO:0000259" key="14">
    <source>
        <dbReference type="PROSITE" id="PS50893"/>
    </source>
</evidence>
<feature type="domain" description="ABC transporter" evidence="14">
    <location>
        <begin position="354"/>
        <end position="582"/>
    </location>
</feature>
<dbReference type="GO" id="GO:0016887">
    <property type="term" value="F:ATP hydrolysis activity"/>
    <property type="evidence" value="ECO:0007669"/>
    <property type="project" value="InterPro"/>
</dbReference>
<dbReference type="InterPro" id="IPR011527">
    <property type="entry name" value="ABC1_TM_dom"/>
</dbReference>
<evidence type="ECO:0000256" key="3">
    <source>
        <dbReference type="ARBA" id="ARBA00022475"/>
    </source>
</evidence>
<dbReference type="GO" id="GO:0140359">
    <property type="term" value="F:ABC-type transporter activity"/>
    <property type="evidence" value="ECO:0007669"/>
    <property type="project" value="InterPro"/>
</dbReference>
<feature type="transmembrane region" description="Helical" evidence="13">
    <location>
        <begin position="178"/>
        <end position="195"/>
    </location>
</feature>
<feature type="domain" description="ABC transmembrane type-1" evidence="15">
    <location>
        <begin position="58"/>
        <end position="319"/>
    </location>
</feature>
<proteinExistence type="inferred from homology"/>
<dbReference type="Gene3D" id="3.40.50.300">
    <property type="entry name" value="P-loop containing nucleotide triphosphate hydrolases"/>
    <property type="match status" value="1"/>
</dbReference>
<dbReference type="EMBL" id="CP019239">
    <property type="protein sequence ID" value="APW44196.1"/>
    <property type="molecule type" value="Genomic_DNA"/>
</dbReference>
<evidence type="ECO:0000313" key="16">
    <source>
        <dbReference type="EMBL" id="APW44196.1"/>
    </source>
</evidence>
<dbReference type="InterPro" id="IPR027417">
    <property type="entry name" value="P-loop_NTPase"/>
</dbReference>
<reference evidence="16 17" key="1">
    <citation type="submission" date="2017-01" db="EMBL/GenBank/DDBJ databases">
        <authorList>
            <person name="Mah S.A."/>
            <person name="Swanson W.J."/>
            <person name="Moy G.W."/>
            <person name="Vacquier V.D."/>
        </authorList>
    </citation>
    <scope>NUCLEOTIDE SEQUENCE [LARGE SCALE GENOMIC DNA]</scope>
    <source>
        <strain evidence="16 17">DSM 22694</strain>
    </source>
</reference>
<evidence type="ECO:0000256" key="9">
    <source>
        <dbReference type="ARBA" id="ARBA00023136"/>
    </source>
</evidence>
<dbReference type="KEGG" id="rsb:RS694_17790"/>
<keyword evidence="9 13" id="KW-0472">Membrane</keyword>
<dbReference type="InterPro" id="IPR039421">
    <property type="entry name" value="Type_1_exporter"/>
</dbReference>
<dbReference type="SUPFAM" id="SSF52540">
    <property type="entry name" value="P-loop containing nucleoside triphosphate hydrolases"/>
    <property type="match status" value="1"/>
</dbReference>
<feature type="transmembrane region" description="Helical" evidence="13">
    <location>
        <begin position="154"/>
        <end position="172"/>
    </location>
</feature>
<keyword evidence="3" id="KW-1003">Cell membrane</keyword>
<dbReference type="Proteomes" id="UP000186110">
    <property type="component" value="Chromosome"/>
</dbReference>
<organism evidence="16 17">
    <name type="scientific">Rhodoferax saidenbachensis</name>
    <dbReference type="NCBI Taxonomy" id="1484693"/>
    <lineage>
        <taxon>Bacteria</taxon>
        <taxon>Pseudomonadati</taxon>
        <taxon>Pseudomonadota</taxon>
        <taxon>Betaproteobacteria</taxon>
        <taxon>Burkholderiales</taxon>
        <taxon>Comamonadaceae</taxon>
        <taxon>Rhodoferax</taxon>
    </lineage>
</organism>
<feature type="transmembrane region" description="Helical" evidence="13">
    <location>
        <begin position="21"/>
        <end position="45"/>
    </location>
</feature>
<dbReference type="PROSITE" id="PS50893">
    <property type="entry name" value="ABC_TRANSPORTER_2"/>
    <property type="match status" value="1"/>
</dbReference>
<keyword evidence="6" id="KW-0547">Nucleotide-binding</keyword>
<dbReference type="Pfam" id="PF00664">
    <property type="entry name" value="ABC_membrane"/>
    <property type="match status" value="1"/>
</dbReference>
<dbReference type="PROSITE" id="PS00211">
    <property type="entry name" value="ABC_TRANSPORTER_1"/>
    <property type="match status" value="1"/>
</dbReference>
<dbReference type="STRING" id="1484693.RS694_17790"/>
<evidence type="ECO:0000256" key="10">
    <source>
        <dbReference type="ARBA" id="ARBA00055355"/>
    </source>
</evidence>
<keyword evidence="8 13" id="KW-1133">Transmembrane helix</keyword>
<evidence type="ECO:0000256" key="6">
    <source>
        <dbReference type="ARBA" id="ARBA00022741"/>
    </source>
</evidence>
<dbReference type="InterPro" id="IPR003439">
    <property type="entry name" value="ABC_transporter-like_ATP-bd"/>
</dbReference>
<keyword evidence="5" id="KW-0204">Cytolysis</keyword>
<feature type="transmembrane region" description="Helical" evidence="13">
    <location>
        <begin position="264"/>
        <end position="284"/>
    </location>
</feature>
<dbReference type="SMART" id="SM00382">
    <property type="entry name" value="AAA"/>
    <property type="match status" value="1"/>
</dbReference>
<evidence type="ECO:0000256" key="4">
    <source>
        <dbReference type="ARBA" id="ARBA00022692"/>
    </source>
</evidence>
<dbReference type="InterPro" id="IPR017871">
    <property type="entry name" value="ABC_transporter-like_CS"/>
</dbReference>
<comment type="subcellular location">
    <subcellularLocation>
        <location evidence="1">Cell membrane</location>
        <topology evidence="1">Multi-pass membrane protein</topology>
    </subcellularLocation>
</comment>
<evidence type="ECO:0000256" key="7">
    <source>
        <dbReference type="ARBA" id="ARBA00022840"/>
    </source>
</evidence>
<evidence type="ECO:0000256" key="8">
    <source>
        <dbReference type="ARBA" id="ARBA00022989"/>
    </source>
</evidence>
<dbReference type="RefSeq" id="WP_029705315.1">
    <property type="nucleotide sequence ID" value="NZ_CP019239.1"/>
</dbReference>
<dbReference type="GO" id="GO:0005524">
    <property type="term" value="F:ATP binding"/>
    <property type="evidence" value="ECO:0007669"/>
    <property type="project" value="UniProtKB-KW"/>
</dbReference>
<evidence type="ECO:0000256" key="12">
    <source>
        <dbReference type="ARBA" id="ARBA00072252"/>
    </source>
</evidence>
<name>A0A1P8KE04_9BURK</name>
<dbReference type="SUPFAM" id="SSF90123">
    <property type="entry name" value="ABC transporter transmembrane region"/>
    <property type="match status" value="1"/>
</dbReference>